<proteinExistence type="predicted"/>
<sequence length="107" mass="11346">MADVAFVGLMLLAAHWVADYPLQGDFLATAKQNGPLRAYHLIAHAGIHGGAVAIVTGSVGLGIAEWIAHAIIDENKVWSRTSFATDQALHIACKAVWLAILLMMGSI</sequence>
<evidence type="ECO:0000313" key="1">
    <source>
        <dbReference type="EMBL" id="RFC66460.1"/>
    </source>
</evidence>
<dbReference type="AlphaFoldDB" id="A0A371XB72"/>
<keyword evidence="2" id="KW-1185">Reference proteome</keyword>
<name>A0A371XB72_9HYPH</name>
<dbReference type="Pfam" id="PF11750">
    <property type="entry name" value="DUF3307"/>
    <property type="match status" value="1"/>
</dbReference>
<dbReference type="EMBL" id="QURL01000001">
    <property type="protein sequence ID" value="RFC66460.1"/>
    <property type="molecule type" value="Genomic_DNA"/>
</dbReference>
<dbReference type="Proteomes" id="UP000264310">
    <property type="component" value="Unassembled WGS sequence"/>
</dbReference>
<evidence type="ECO:0000313" key="2">
    <source>
        <dbReference type="Proteomes" id="UP000264310"/>
    </source>
</evidence>
<organism evidence="1 2">
    <name type="scientific">Fulvimarina endophytica</name>
    <dbReference type="NCBI Taxonomy" id="2293836"/>
    <lineage>
        <taxon>Bacteria</taxon>
        <taxon>Pseudomonadati</taxon>
        <taxon>Pseudomonadota</taxon>
        <taxon>Alphaproteobacteria</taxon>
        <taxon>Hyphomicrobiales</taxon>
        <taxon>Aurantimonadaceae</taxon>
        <taxon>Fulvimarina</taxon>
    </lineage>
</organism>
<dbReference type="RefSeq" id="WP_116681713.1">
    <property type="nucleotide sequence ID" value="NZ_QURL01000001.1"/>
</dbReference>
<reference evidence="1 2" key="1">
    <citation type="submission" date="2018-08" db="EMBL/GenBank/DDBJ databases">
        <title>Fulvimarina sp. 85, whole genome shotgun sequence.</title>
        <authorList>
            <person name="Tuo L."/>
        </authorList>
    </citation>
    <scope>NUCLEOTIDE SEQUENCE [LARGE SCALE GENOMIC DNA]</scope>
    <source>
        <strain evidence="1 2">85</strain>
    </source>
</reference>
<dbReference type="InterPro" id="IPR021737">
    <property type="entry name" value="Phage_phiKZ_Orf197"/>
</dbReference>
<comment type="caution">
    <text evidence="1">The sequence shown here is derived from an EMBL/GenBank/DDBJ whole genome shotgun (WGS) entry which is preliminary data.</text>
</comment>
<gene>
    <name evidence="1" type="ORF">DYI37_03180</name>
</gene>
<accession>A0A371XB72</accession>
<dbReference type="OrthoDB" id="558011at2"/>
<protein>
    <submittedName>
        <fullName evidence="1">DUF3307 domain-containing protein</fullName>
    </submittedName>
</protein>